<comment type="caution">
    <text evidence="1">The sequence shown here is derived from an EMBL/GenBank/DDBJ whole genome shotgun (WGS) entry which is preliminary data.</text>
</comment>
<dbReference type="Gene3D" id="3.40.50.150">
    <property type="entry name" value="Vaccinia Virus protein VP39"/>
    <property type="match status" value="1"/>
</dbReference>
<dbReference type="EMBL" id="SSXO01000007">
    <property type="protein sequence ID" value="TIH98151.1"/>
    <property type="molecule type" value="Genomic_DNA"/>
</dbReference>
<dbReference type="SUPFAM" id="SSF53335">
    <property type="entry name" value="S-adenosyl-L-methionine-dependent methyltransferases"/>
    <property type="match status" value="1"/>
</dbReference>
<name>A0A4T2GI15_STRSU</name>
<dbReference type="GO" id="GO:0008168">
    <property type="term" value="F:methyltransferase activity"/>
    <property type="evidence" value="ECO:0007669"/>
    <property type="project" value="UniProtKB-KW"/>
</dbReference>
<dbReference type="InterPro" id="IPR029063">
    <property type="entry name" value="SAM-dependent_MTases_sf"/>
</dbReference>
<dbReference type="PROSITE" id="PS00092">
    <property type="entry name" value="N6_MTASE"/>
    <property type="match status" value="1"/>
</dbReference>
<keyword evidence="1" id="KW-0489">Methyltransferase</keyword>
<gene>
    <name evidence="1" type="ORF">FAJ39_10205</name>
</gene>
<reference evidence="1 2" key="1">
    <citation type="submission" date="2019-04" db="EMBL/GenBank/DDBJ databases">
        <title>Genome analysis of Streptococcus suis strain WUSS424.</title>
        <authorList>
            <person name="Chen H."/>
            <person name="Gao X."/>
            <person name="Wu Z."/>
        </authorList>
    </citation>
    <scope>NUCLEOTIDE SEQUENCE [LARGE SCALE GENOMIC DNA]</scope>
    <source>
        <strain evidence="1 2">WUSS424</strain>
    </source>
</reference>
<accession>A0A4T2GI15</accession>
<dbReference type="InterPro" id="IPR002052">
    <property type="entry name" value="DNA_methylase_N6_adenine_CS"/>
</dbReference>
<proteinExistence type="predicted"/>
<dbReference type="OrthoDB" id="1079385at2"/>
<dbReference type="Proteomes" id="UP000305165">
    <property type="component" value="Unassembled WGS sequence"/>
</dbReference>
<organism evidence="1 2">
    <name type="scientific">Streptococcus suis</name>
    <dbReference type="NCBI Taxonomy" id="1307"/>
    <lineage>
        <taxon>Bacteria</taxon>
        <taxon>Bacillati</taxon>
        <taxon>Bacillota</taxon>
        <taxon>Bacilli</taxon>
        <taxon>Lactobacillales</taxon>
        <taxon>Streptococcaceae</taxon>
        <taxon>Streptococcus</taxon>
    </lineage>
</organism>
<dbReference type="GO" id="GO:0003676">
    <property type="term" value="F:nucleic acid binding"/>
    <property type="evidence" value="ECO:0007669"/>
    <property type="project" value="InterPro"/>
</dbReference>
<dbReference type="AlphaFoldDB" id="A0A4T2GI15"/>
<evidence type="ECO:0000313" key="2">
    <source>
        <dbReference type="Proteomes" id="UP000305165"/>
    </source>
</evidence>
<keyword evidence="1" id="KW-0808">Transferase</keyword>
<sequence>MNHAVITGGKGLREREQNDYYATPEVATKLFLEYHDLSHFNTFLEPACGEGHLVKVLVEHFPHAEIRATDLIDRGFGKGGVNFLTEDFEQVEVVITNPPFKLAKEFVEKALTVANKQVVMFAKLQFLETEARAKLFKDTPLKYVYVHSKRVSPMRNGEPLDEQGKPWSSVMCFAWFVWDLTYAGEPMIKFLTTEDTQ</sequence>
<dbReference type="GO" id="GO:0032259">
    <property type="term" value="P:methylation"/>
    <property type="evidence" value="ECO:0007669"/>
    <property type="project" value="UniProtKB-KW"/>
</dbReference>
<evidence type="ECO:0000313" key="1">
    <source>
        <dbReference type="EMBL" id="TIH98151.1"/>
    </source>
</evidence>
<protein>
    <submittedName>
        <fullName evidence="1">Class I SAM-dependent methyltransferase</fullName>
    </submittedName>
</protein>